<accession>A0A9N9A2X7</accession>
<proteinExistence type="predicted"/>
<dbReference type="Proteomes" id="UP000789759">
    <property type="component" value="Unassembled WGS sequence"/>
</dbReference>
<feature type="compositionally biased region" description="Low complexity" evidence="1">
    <location>
        <begin position="33"/>
        <end position="54"/>
    </location>
</feature>
<feature type="region of interest" description="Disordered" evidence="1">
    <location>
        <begin position="27"/>
        <end position="54"/>
    </location>
</feature>
<name>A0A9N9A2X7_9GLOM</name>
<organism evidence="2 3">
    <name type="scientific">Cetraspora pellucida</name>
    <dbReference type="NCBI Taxonomy" id="1433469"/>
    <lineage>
        <taxon>Eukaryota</taxon>
        <taxon>Fungi</taxon>
        <taxon>Fungi incertae sedis</taxon>
        <taxon>Mucoromycota</taxon>
        <taxon>Glomeromycotina</taxon>
        <taxon>Glomeromycetes</taxon>
        <taxon>Diversisporales</taxon>
        <taxon>Gigasporaceae</taxon>
        <taxon>Cetraspora</taxon>
    </lineage>
</organism>
<sequence>NNIPPYSAVLITYSQSNIFQLLNTNDITRPYQSPNSNNDGSSSDSTTKSIRNIQ</sequence>
<evidence type="ECO:0000313" key="2">
    <source>
        <dbReference type="EMBL" id="CAG8515064.1"/>
    </source>
</evidence>
<comment type="caution">
    <text evidence="2">The sequence shown here is derived from an EMBL/GenBank/DDBJ whole genome shotgun (WGS) entry which is preliminary data.</text>
</comment>
<gene>
    <name evidence="2" type="ORF">CPELLU_LOCUS3107</name>
</gene>
<evidence type="ECO:0000256" key="1">
    <source>
        <dbReference type="SAM" id="MobiDB-lite"/>
    </source>
</evidence>
<keyword evidence="3" id="KW-1185">Reference proteome</keyword>
<dbReference type="EMBL" id="CAJVQA010001453">
    <property type="protein sequence ID" value="CAG8515064.1"/>
    <property type="molecule type" value="Genomic_DNA"/>
</dbReference>
<feature type="non-terminal residue" evidence="2">
    <location>
        <position position="1"/>
    </location>
</feature>
<reference evidence="2" key="1">
    <citation type="submission" date="2021-06" db="EMBL/GenBank/DDBJ databases">
        <authorList>
            <person name="Kallberg Y."/>
            <person name="Tangrot J."/>
            <person name="Rosling A."/>
        </authorList>
    </citation>
    <scope>NUCLEOTIDE SEQUENCE</scope>
    <source>
        <strain evidence="2">FL966</strain>
    </source>
</reference>
<evidence type="ECO:0000313" key="3">
    <source>
        <dbReference type="Proteomes" id="UP000789759"/>
    </source>
</evidence>
<dbReference type="AlphaFoldDB" id="A0A9N9A2X7"/>
<protein>
    <submittedName>
        <fullName evidence="2">4585_t:CDS:1</fullName>
    </submittedName>
</protein>